<accession>A0A396YUR0</accession>
<keyword evidence="4" id="KW-0274">FAD</keyword>
<dbReference type="PANTHER" id="PTHR42913:SF3">
    <property type="entry name" value="64 KDA MITOCHONDRIAL NADH DEHYDROGENASE (EUROFUNG)"/>
    <property type="match status" value="1"/>
</dbReference>
<gene>
    <name evidence="7" type="ORF">DLM75_18480</name>
</gene>
<reference evidence="8" key="1">
    <citation type="submission" date="2018-05" db="EMBL/GenBank/DDBJ databases">
        <title>Leptospira yasudae sp. nov. and Leptospira stimsonii sp. nov., two pathogenic species of the genus Leptospira isolated from environmental sources.</title>
        <authorList>
            <person name="Casanovas-Massana A."/>
            <person name="Hamond C."/>
            <person name="Santos L.A."/>
            <person name="Hacker K.P."/>
            <person name="Balassiano I."/>
            <person name="Medeiros M.A."/>
            <person name="Reis M.G."/>
            <person name="Ko A.I."/>
            <person name="Wunder E.A."/>
        </authorList>
    </citation>
    <scope>NUCLEOTIDE SEQUENCE [LARGE SCALE GENOMIC DNA]</scope>
    <source>
        <strain evidence="8">Yale</strain>
    </source>
</reference>
<keyword evidence="5" id="KW-0560">Oxidoreductase</keyword>
<dbReference type="Pfam" id="PF07992">
    <property type="entry name" value="Pyr_redox_2"/>
    <property type="match status" value="1"/>
</dbReference>
<evidence type="ECO:0000256" key="4">
    <source>
        <dbReference type="ARBA" id="ARBA00022827"/>
    </source>
</evidence>
<dbReference type="PANTHER" id="PTHR42913">
    <property type="entry name" value="APOPTOSIS-INDUCING FACTOR 1"/>
    <property type="match status" value="1"/>
</dbReference>
<proteinExistence type="inferred from homology"/>
<evidence type="ECO:0000256" key="3">
    <source>
        <dbReference type="ARBA" id="ARBA00022630"/>
    </source>
</evidence>
<dbReference type="Proteomes" id="UP000265798">
    <property type="component" value="Unassembled WGS sequence"/>
</dbReference>
<dbReference type="InterPro" id="IPR051169">
    <property type="entry name" value="NADH-Q_oxidoreductase"/>
</dbReference>
<evidence type="ECO:0000256" key="2">
    <source>
        <dbReference type="ARBA" id="ARBA00005272"/>
    </source>
</evidence>
<keyword evidence="3" id="KW-0285">Flavoprotein</keyword>
<protein>
    <submittedName>
        <fullName evidence="7">NADH dehydrogenase FAD-containing subunit</fullName>
    </submittedName>
</protein>
<name>A0A396YUR0_9LEPT</name>
<dbReference type="GO" id="GO:0019646">
    <property type="term" value="P:aerobic electron transport chain"/>
    <property type="evidence" value="ECO:0007669"/>
    <property type="project" value="TreeGrafter"/>
</dbReference>
<dbReference type="Gene3D" id="3.50.50.100">
    <property type="match status" value="1"/>
</dbReference>
<dbReference type="EMBL" id="QHCT01000006">
    <property type="protein sequence ID" value="RHX86969.1"/>
    <property type="molecule type" value="Genomic_DNA"/>
</dbReference>
<evidence type="ECO:0000256" key="5">
    <source>
        <dbReference type="ARBA" id="ARBA00023002"/>
    </source>
</evidence>
<evidence type="ECO:0000259" key="6">
    <source>
        <dbReference type="Pfam" id="PF07992"/>
    </source>
</evidence>
<evidence type="ECO:0000313" key="8">
    <source>
        <dbReference type="Proteomes" id="UP000265798"/>
    </source>
</evidence>
<organism evidence="7 8">
    <name type="scientific">Leptospira stimsonii</name>
    <dbReference type="NCBI Taxonomy" id="2202203"/>
    <lineage>
        <taxon>Bacteria</taxon>
        <taxon>Pseudomonadati</taxon>
        <taxon>Spirochaetota</taxon>
        <taxon>Spirochaetia</taxon>
        <taxon>Leptospirales</taxon>
        <taxon>Leptospiraceae</taxon>
        <taxon>Leptospira</taxon>
    </lineage>
</organism>
<evidence type="ECO:0000256" key="1">
    <source>
        <dbReference type="ARBA" id="ARBA00001974"/>
    </source>
</evidence>
<dbReference type="AlphaFoldDB" id="A0A396YUR0"/>
<sequence>MNPKLLCQFEFRTILITYSEKKGSEDFAKKELEVHVLKNCFEFLSRMKLRTRLPSEKEENMPQIQKILIAGGGYAGIIAANRLARKKIPLEITLITAKEDFQERIRNHQILAGTLEKTYSVRSLLHRKVNLVVAEIKKIEIRNKQILLKDGIIHPYDYLIYSLGIRGSNPSKLNDQYVQLTERDDCARMFEILKKKETANVTILGAGLGGIEAASELATQLQNIKITLVDAERMGKGFSAEAIVKLREFFLKNGVRILENSKILKYEKDRLVTADGRKIPHDVCILANGFSASPIGEVSGFRTNPIGQVYVNSFLEVEDHPEIFGAGDAVQIVSSGYRHLKMACATAIPMGIYAAERLSYRLGLKSKKGKDPFSLGYLGRNVSLGRKDGLIQESEPDDTPTSKIWTSRSAVWIKELICKFTVLSFRLEKKFDFYFWKPFPDRKEEFNAKVLATHSEKSSWISSDNS</sequence>
<feature type="domain" description="FAD/NAD(P)-binding" evidence="6">
    <location>
        <begin position="66"/>
        <end position="343"/>
    </location>
</feature>
<dbReference type="SUPFAM" id="SSF51905">
    <property type="entry name" value="FAD/NAD(P)-binding domain"/>
    <property type="match status" value="1"/>
</dbReference>
<dbReference type="GO" id="GO:0003955">
    <property type="term" value="F:NAD(P)H dehydrogenase (quinone) activity"/>
    <property type="evidence" value="ECO:0007669"/>
    <property type="project" value="TreeGrafter"/>
</dbReference>
<dbReference type="PRINTS" id="PR00368">
    <property type="entry name" value="FADPNR"/>
</dbReference>
<comment type="similarity">
    <text evidence="2">Belongs to the NADH dehydrogenase family.</text>
</comment>
<dbReference type="InterPro" id="IPR023753">
    <property type="entry name" value="FAD/NAD-binding_dom"/>
</dbReference>
<comment type="caution">
    <text evidence="7">The sequence shown here is derived from an EMBL/GenBank/DDBJ whole genome shotgun (WGS) entry which is preliminary data.</text>
</comment>
<comment type="cofactor">
    <cofactor evidence="1">
        <name>FAD</name>
        <dbReference type="ChEBI" id="CHEBI:57692"/>
    </cofactor>
</comment>
<evidence type="ECO:0000313" key="7">
    <source>
        <dbReference type="EMBL" id="RHX86969.1"/>
    </source>
</evidence>
<dbReference type="InterPro" id="IPR036188">
    <property type="entry name" value="FAD/NAD-bd_sf"/>
</dbReference>